<keyword evidence="5" id="KW-0547">Nucleotide-binding</keyword>
<dbReference type="Gene3D" id="1.20.1560.10">
    <property type="entry name" value="ABC transporter type 1, transmembrane domain"/>
    <property type="match status" value="1"/>
</dbReference>
<feature type="domain" description="ABC transporter" evidence="11">
    <location>
        <begin position="472"/>
        <end position="707"/>
    </location>
</feature>
<dbReference type="InterPro" id="IPR036640">
    <property type="entry name" value="ABC1_TM_sf"/>
</dbReference>
<dbReference type="InterPro" id="IPR003439">
    <property type="entry name" value="ABC_transporter-like_ATP-bd"/>
</dbReference>
<comment type="similarity">
    <text evidence="9">Belongs to the ABC transporter superfamily. Siderophore-Fe(3+) uptake transporter (SIUT) (TC 3.A.1.21) family.</text>
</comment>
<comment type="caution">
    <text evidence="13">The sequence shown here is derived from an EMBL/GenBank/DDBJ whole genome shotgun (WGS) entry which is preliminary data.</text>
</comment>
<evidence type="ECO:0000313" key="14">
    <source>
        <dbReference type="Proteomes" id="UP000253970"/>
    </source>
</evidence>
<sequence length="720" mass="79095">MRIIRYLKNCKVAVLLIVCLLVVQAFTDLALPHYTSDIVDVGIQQSGVEHAATDEMTAKTHDEIAMMLPVDDEQTFRDAYTETDDGTYKLNDQGKKEQEELDRMVALPLVAIHYSSQIPDLDLDQVMQAYEAGAIDKQKILDMLDEAKQHMGDMGDSIVDQQAIAAAKAEYESLGYNLSDMQMGYLVRIGLLMLGLAALGMVAAVLVGFIASRTAAKVGATLRSKLFRRVVSFSDAEVQSFSAASLITRGTNDIQLVQMVTVMLLRMVLYAPILAIGGIIMVSRTNLAMSWIIILAVAVIFVLIMVLMRVALPKFQIMQTLIDRVNLVSREILTGLPVIRAFDRQPYEEKRFDEASTKLMKTQLFTNRVMTFMMPLMMLIMNGVSVLIVWVGGSYIDNGTIQTGDLIAFITYAMVIIMSFLMIGMISIMLPRADVAAQRVNEVLETRPTICDPAADKARDAELRRSGEGATIAFNDVSFRYGDSKECVLEHIDFTAEPGKTTALIGSTGSGKSTVIKLIERFYDVTEGSVTIDGVDVRDVTQQALREQLGYVPQKAFLFSGTIESNVAYADEGMPVDRIREAVDIAQASEFVASKEEGLGTRVSQGGSNVSGGQRQRLAIARALATEARAYLFDDSFSALDYKTDAALRQELHARLGGKTVVIVAQRISTVLHADRIVVLDDGRIVGQGTHEELMETCEEYREIAMSQLSEAELNGGDAA</sequence>
<dbReference type="InterPro" id="IPR017871">
    <property type="entry name" value="ABC_transporter-like_CS"/>
</dbReference>
<keyword evidence="6 13" id="KW-0067">ATP-binding</keyword>
<evidence type="ECO:0000256" key="7">
    <source>
        <dbReference type="ARBA" id="ARBA00022989"/>
    </source>
</evidence>
<dbReference type="GO" id="GO:0140359">
    <property type="term" value="F:ABC-type transporter activity"/>
    <property type="evidence" value="ECO:0007669"/>
    <property type="project" value="InterPro"/>
</dbReference>
<evidence type="ECO:0000256" key="1">
    <source>
        <dbReference type="ARBA" id="ARBA00004429"/>
    </source>
</evidence>
<dbReference type="RefSeq" id="WP_114532330.1">
    <property type="nucleotide sequence ID" value="NZ_JADNER010000003.1"/>
</dbReference>
<dbReference type="InterPro" id="IPR039421">
    <property type="entry name" value="Type_1_exporter"/>
</dbReference>
<evidence type="ECO:0000256" key="10">
    <source>
        <dbReference type="SAM" id="Phobius"/>
    </source>
</evidence>
<evidence type="ECO:0000256" key="9">
    <source>
        <dbReference type="ARBA" id="ARBA00023455"/>
    </source>
</evidence>
<evidence type="ECO:0000256" key="6">
    <source>
        <dbReference type="ARBA" id="ARBA00022840"/>
    </source>
</evidence>
<evidence type="ECO:0000256" key="2">
    <source>
        <dbReference type="ARBA" id="ARBA00022448"/>
    </source>
</evidence>
<dbReference type="GO" id="GO:0016887">
    <property type="term" value="F:ATP hydrolysis activity"/>
    <property type="evidence" value="ECO:0007669"/>
    <property type="project" value="InterPro"/>
</dbReference>
<dbReference type="PANTHER" id="PTHR24221:SF276">
    <property type="entry name" value="ABC TRANSPORTER, ATP-BINDING_PERMEASE PROTEIN"/>
    <property type="match status" value="1"/>
</dbReference>
<dbReference type="Proteomes" id="UP000253970">
    <property type="component" value="Unassembled WGS sequence"/>
</dbReference>
<dbReference type="Pfam" id="PF00664">
    <property type="entry name" value="ABC_membrane"/>
    <property type="match status" value="1"/>
</dbReference>
<evidence type="ECO:0000256" key="8">
    <source>
        <dbReference type="ARBA" id="ARBA00023136"/>
    </source>
</evidence>
<dbReference type="FunFam" id="3.40.50.300:FF:000221">
    <property type="entry name" value="Multidrug ABC transporter ATP-binding protein"/>
    <property type="match status" value="1"/>
</dbReference>
<accession>A0A369MNQ4</accession>
<dbReference type="Pfam" id="PF00005">
    <property type="entry name" value="ABC_tran"/>
    <property type="match status" value="1"/>
</dbReference>
<dbReference type="PANTHER" id="PTHR24221">
    <property type="entry name" value="ATP-BINDING CASSETTE SUB-FAMILY B"/>
    <property type="match status" value="1"/>
</dbReference>
<dbReference type="SUPFAM" id="SSF90123">
    <property type="entry name" value="ABC transporter transmembrane region"/>
    <property type="match status" value="1"/>
</dbReference>
<feature type="transmembrane region" description="Helical" evidence="10">
    <location>
        <begin position="406"/>
        <end position="430"/>
    </location>
</feature>
<evidence type="ECO:0000313" key="13">
    <source>
        <dbReference type="EMBL" id="RDB73372.1"/>
    </source>
</evidence>
<dbReference type="GO" id="GO:0005524">
    <property type="term" value="F:ATP binding"/>
    <property type="evidence" value="ECO:0007669"/>
    <property type="project" value="UniProtKB-KW"/>
</dbReference>
<feature type="domain" description="ABC transmembrane type-1" evidence="12">
    <location>
        <begin position="178"/>
        <end position="432"/>
    </location>
</feature>
<keyword evidence="2" id="KW-0813">Transport</keyword>
<keyword evidence="4 10" id="KW-0812">Transmembrane</keyword>
<dbReference type="InterPro" id="IPR011527">
    <property type="entry name" value="ABC1_TM_dom"/>
</dbReference>
<dbReference type="EMBL" id="PPTU01000001">
    <property type="protein sequence ID" value="RDB73372.1"/>
    <property type="molecule type" value="Genomic_DNA"/>
</dbReference>
<dbReference type="InterPro" id="IPR003593">
    <property type="entry name" value="AAA+_ATPase"/>
</dbReference>
<dbReference type="PROSITE" id="PS50893">
    <property type="entry name" value="ABC_TRANSPORTER_2"/>
    <property type="match status" value="1"/>
</dbReference>
<feature type="transmembrane region" description="Helical" evidence="10">
    <location>
        <begin position="369"/>
        <end position="391"/>
    </location>
</feature>
<dbReference type="PROSITE" id="PS00211">
    <property type="entry name" value="ABC_TRANSPORTER_1"/>
    <property type="match status" value="1"/>
</dbReference>
<reference evidence="13 14" key="1">
    <citation type="journal article" date="2018" name="Elife">
        <title>Discovery and characterization of a prevalent human gut bacterial enzyme sufficient for the inactivation of a family of plant toxins.</title>
        <authorList>
            <person name="Koppel N."/>
            <person name="Bisanz J.E."/>
            <person name="Pandelia M.E."/>
            <person name="Turnbaugh P.J."/>
            <person name="Balskus E.P."/>
        </authorList>
    </citation>
    <scope>NUCLEOTIDE SEQUENCE [LARGE SCALE GENOMIC DNA]</scope>
    <source>
        <strain evidence="13 14">W1 BHI 6</strain>
    </source>
</reference>
<dbReference type="SMART" id="SM00382">
    <property type="entry name" value="AAA"/>
    <property type="match status" value="1"/>
</dbReference>
<dbReference type="GO" id="GO:0005886">
    <property type="term" value="C:plasma membrane"/>
    <property type="evidence" value="ECO:0007669"/>
    <property type="project" value="UniProtKB-SubCell"/>
</dbReference>
<dbReference type="InterPro" id="IPR027417">
    <property type="entry name" value="P-loop_NTPase"/>
</dbReference>
<keyword evidence="3" id="KW-1003">Cell membrane</keyword>
<feature type="transmembrane region" description="Helical" evidence="10">
    <location>
        <begin position="263"/>
        <end position="282"/>
    </location>
</feature>
<proteinExistence type="inferred from homology"/>
<comment type="subcellular location">
    <subcellularLocation>
        <location evidence="1">Cell inner membrane</location>
        <topology evidence="1">Multi-pass membrane protein</topology>
    </subcellularLocation>
</comment>
<evidence type="ECO:0000256" key="5">
    <source>
        <dbReference type="ARBA" id="ARBA00022741"/>
    </source>
</evidence>
<organism evidence="13 14">
    <name type="scientific">Eggerthella lenta</name>
    <name type="common">Eubacterium lentum</name>
    <dbReference type="NCBI Taxonomy" id="84112"/>
    <lineage>
        <taxon>Bacteria</taxon>
        <taxon>Bacillati</taxon>
        <taxon>Actinomycetota</taxon>
        <taxon>Coriobacteriia</taxon>
        <taxon>Eggerthellales</taxon>
        <taxon>Eggerthellaceae</taxon>
        <taxon>Eggerthella</taxon>
    </lineage>
</organism>
<keyword evidence="7 10" id="KW-1133">Transmembrane helix</keyword>
<feature type="transmembrane region" description="Helical" evidence="10">
    <location>
        <begin position="288"/>
        <end position="312"/>
    </location>
</feature>
<protein>
    <submittedName>
        <fullName evidence="13">ABC transporter ATP-binding protein</fullName>
    </submittedName>
</protein>
<dbReference type="AlphaFoldDB" id="A0A369MNQ4"/>
<evidence type="ECO:0000256" key="4">
    <source>
        <dbReference type="ARBA" id="ARBA00022692"/>
    </source>
</evidence>
<name>A0A369MNQ4_EGGLN</name>
<evidence type="ECO:0000259" key="12">
    <source>
        <dbReference type="PROSITE" id="PS50929"/>
    </source>
</evidence>
<gene>
    <name evidence="13" type="ORF">C1875_00535</name>
</gene>
<dbReference type="SUPFAM" id="SSF52540">
    <property type="entry name" value="P-loop containing nucleoside triphosphate hydrolases"/>
    <property type="match status" value="1"/>
</dbReference>
<evidence type="ECO:0000259" key="11">
    <source>
        <dbReference type="PROSITE" id="PS50893"/>
    </source>
</evidence>
<dbReference type="PROSITE" id="PS50929">
    <property type="entry name" value="ABC_TM1F"/>
    <property type="match status" value="1"/>
</dbReference>
<dbReference type="CDD" id="cd18548">
    <property type="entry name" value="ABC_6TM_Tm287_like"/>
    <property type="match status" value="1"/>
</dbReference>
<feature type="transmembrane region" description="Helical" evidence="10">
    <location>
        <begin position="185"/>
        <end position="211"/>
    </location>
</feature>
<dbReference type="Gene3D" id="3.40.50.300">
    <property type="entry name" value="P-loop containing nucleotide triphosphate hydrolases"/>
    <property type="match status" value="1"/>
</dbReference>
<keyword evidence="8 10" id="KW-0472">Membrane</keyword>
<evidence type="ECO:0000256" key="3">
    <source>
        <dbReference type="ARBA" id="ARBA00022475"/>
    </source>
</evidence>